<evidence type="ECO:0000313" key="4">
    <source>
        <dbReference type="EMBL" id="EAS06588.2"/>
    </source>
</evidence>
<keyword evidence="1" id="KW-0863">Zinc-finger</keyword>
<gene>
    <name evidence="4" type="ORF">TTHERM_01070350</name>
</gene>
<evidence type="ECO:0000259" key="3">
    <source>
        <dbReference type="PROSITE" id="PS50158"/>
    </source>
</evidence>
<dbReference type="RefSeq" id="XP_001026833.2">
    <property type="nucleotide sequence ID" value="XM_001026833.2"/>
</dbReference>
<dbReference type="InterPro" id="IPR036875">
    <property type="entry name" value="Znf_CCHC_sf"/>
</dbReference>
<evidence type="ECO:0000256" key="2">
    <source>
        <dbReference type="SAM" id="MobiDB-lite"/>
    </source>
</evidence>
<dbReference type="Gene3D" id="4.10.60.10">
    <property type="entry name" value="Zinc finger, CCHC-type"/>
    <property type="match status" value="1"/>
</dbReference>
<feature type="region of interest" description="Disordered" evidence="2">
    <location>
        <begin position="160"/>
        <end position="237"/>
    </location>
</feature>
<dbReference type="AlphaFoldDB" id="Q24FQ6"/>
<dbReference type="GO" id="GO:0003676">
    <property type="term" value="F:nucleic acid binding"/>
    <property type="evidence" value="ECO:0007669"/>
    <property type="project" value="InterPro"/>
</dbReference>
<dbReference type="PROSITE" id="PS50158">
    <property type="entry name" value="ZF_CCHC"/>
    <property type="match status" value="2"/>
</dbReference>
<evidence type="ECO:0000313" key="5">
    <source>
        <dbReference type="Proteomes" id="UP000009168"/>
    </source>
</evidence>
<keyword evidence="1" id="KW-0479">Metal-binding</keyword>
<feature type="compositionally biased region" description="Basic and acidic residues" evidence="2">
    <location>
        <begin position="197"/>
        <end position="209"/>
    </location>
</feature>
<keyword evidence="5" id="KW-1185">Reference proteome</keyword>
<keyword evidence="1" id="KW-0862">Zinc</keyword>
<proteinExistence type="predicted"/>
<dbReference type="KEGG" id="tet:TTHERM_01070350"/>
<dbReference type="InterPro" id="IPR001878">
    <property type="entry name" value="Znf_CCHC"/>
</dbReference>
<dbReference type="InParanoid" id="Q24FQ6"/>
<evidence type="ECO:0000256" key="1">
    <source>
        <dbReference type="PROSITE-ProRule" id="PRU00047"/>
    </source>
</evidence>
<reference evidence="5" key="1">
    <citation type="journal article" date="2006" name="PLoS Biol.">
        <title>Macronuclear genome sequence of the ciliate Tetrahymena thermophila, a model eukaryote.</title>
        <authorList>
            <person name="Eisen J.A."/>
            <person name="Coyne R.S."/>
            <person name="Wu M."/>
            <person name="Wu D."/>
            <person name="Thiagarajan M."/>
            <person name="Wortman J.R."/>
            <person name="Badger J.H."/>
            <person name="Ren Q."/>
            <person name="Amedeo P."/>
            <person name="Jones K.M."/>
            <person name="Tallon L.J."/>
            <person name="Delcher A.L."/>
            <person name="Salzberg S.L."/>
            <person name="Silva J.C."/>
            <person name="Haas B.J."/>
            <person name="Majoros W.H."/>
            <person name="Farzad M."/>
            <person name="Carlton J.M."/>
            <person name="Smith R.K. Jr."/>
            <person name="Garg J."/>
            <person name="Pearlman R.E."/>
            <person name="Karrer K.M."/>
            <person name="Sun L."/>
            <person name="Manning G."/>
            <person name="Elde N.C."/>
            <person name="Turkewitz A.P."/>
            <person name="Asai D.J."/>
            <person name="Wilkes D.E."/>
            <person name="Wang Y."/>
            <person name="Cai H."/>
            <person name="Collins K."/>
            <person name="Stewart B.A."/>
            <person name="Lee S.R."/>
            <person name="Wilamowska K."/>
            <person name="Weinberg Z."/>
            <person name="Ruzzo W.L."/>
            <person name="Wloga D."/>
            <person name="Gaertig J."/>
            <person name="Frankel J."/>
            <person name="Tsao C.-C."/>
            <person name="Gorovsky M.A."/>
            <person name="Keeling P.J."/>
            <person name="Waller R.F."/>
            <person name="Patron N.J."/>
            <person name="Cherry J.M."/>
            <person name="Stover N.A."/>
            <person name="Krieger C.J."/>
            <person name="del Toro C."/>
            <person name="Ryder H.F."/>
            <person name="Williamson S.C."/>
            <person name="Barbeau R.A."/>
            <person name="Hamilton E.P."/>
            <person name="Orias E."/>
        </authorList>
    </citation>
    <scope>NUCLEOTIDE SEQUENCE [LARGE SCALE GENOMIC DNA]</scope>
    <source>
        <strain evidence="5">SB210</strain>
    </source>
</reference>
<dbReference type="EMBL" id="GG662270">
    <property type="protein sequence ID" value="EAS06588.2"/>
    <property type="molecule type" value="Genomic_DNA"/>
</dbReference>
<feature type="compositionally biased region" description="Basic and acidic residues" evidence="2">
    <location>
        <begin position="173"/>
        <end position="182"/>
    </location>
</feature>
<accession>Q24FQ6</accession>
<dbReference type="SUPFAM" id="SSF57756">
    <property type="entry name" value="Retrovirus zinc finger-like domains"/>
    <property type="match status" value="1"/>
</dbReference>
<sequence length="257" mass="29858">MSYSSDEDDYLNDWDDSDDYSYDNYYYSSVTCFKCYKKGHYASDCYQNNSNNRIRCYNCNQLGHIRPKCPLLRQSQSIASNFIRPTQISQPQQCQSSTSNTSTSIQNQIIFKDASLQQIFNSLSDQEKQERLEVMKQLDEVFSNTQKDCKAEIQKESLQTNDNKDFKNITNEENQKNTKVEANEQNESESKKTKKFQKNEQKANEKLEKLAQQTQESSVESFSGQKNISENDKKPDSIPFLFDALDFAKQILNSVKD</sequence>
<dbReference type="OrthoDB" id="3863715at2759"/>
<dbReference type="Proteomes" id="UP000009168">
    <property type="component" value="Unassembled WGS sequence"/>
</dbReference>
<organism evidence="4 5">
    <name type="scientific">Tetrahymena thermophila (strain SB210)</name>
    <dbReference type="NCBI Taxonomy" id="312017"/>
    <lineage>
        <taxon>Eukaryota</taxon>
        <taxon>Sar</taxon>
        <taxon>Alveolata</taxon>
        <taxon>Ciliophora</taxon>
        <taxon>Intramacronucleata</taxon>
        <taxon>Oligohymenophorea</taxon>
        <taxon>Hymenostomatida</taxon>
        <taxon>Tetrahymenina</taxon>
        <taxon>Tetrahymenidae</taxon>
        <taxon>Tetrahymena</taxon>
    </lineage>
</organism>
<feature type="compositionally biased region" description="Polar residues" evidence="2">
    <location>
        <begin position="211"/>
        <end position="228"/>
    </location>
</feature>
<dbReference type="SMART" id="SM00343">
    <property type="entry name" value="ZnF_C2HC"/>
    <property type="match status" value="2"/>
</dbReference>
<dbReference type="Pfam" id="PF00098">
    <property type="entry name" value="zf-CCHC"/>
    <property type="match status" value="2"/>
</dbReference>
<dbReference type="GeneID" id="7823866"/>
<feature type="domain" description="CCHC-type" evidence="3">
    <location>
        <begin position="55"/>
        <end position="70"/>
    </location>
</feature>
<feature type="domain" description="CCHC-type" evidence="3">
    <location>
        <begin position="32"/>
        <end position="45"/>
    </location>
</feature>
<dbReference type="GO" id="GO:0008270">
    <property type="term" value="F:zinc ion binding"/>
    <property type="evidence" value="ECO:0007669"/>
    <property type="project" value="UniProtKB-KW"/>
</dbReference>
<dbReference type="HOGENOM" id="CLU_1211903_0_0_1"/>
<protein>
    <submittedName>
        <fullName evidence="4">Zinc knuckle protein</fullName>
    </submittedName>
</protein>
<name>Q24FQ6_TETTS</name>